<sequence>MSRLGWADLGLATADDMVQNAGMIASLSPSTPVIADADTGYAGPVNVARTVARYAHAGVAGLHIEDQAAEKRCGHLAGKVLVEQHVWLAKLKAAVQTRKEIGSEIVIIARTDARQSYGFDEAIERLQKAVEIGVDAVFFEAPQSKEEVQRVAETFRKTNTPCLLNMVPGGATPWFKPQEAQELGFSLMLYPGLCIGPVIHAVREEMAKLRDTGNVSEDADGKVKEGFNLTGLQELIEIDQHAGGAAYGTVGS</sequence>
<protein>
    <submittedName>
        <fullName evidence="2">Uncharacterized protein</fullName>
    </submittedName>
</protein>
<evidence type="ECO:0000313" key="2">
    <source>
        <dbReference type="EMBL" id="KAK4506373.1"/>
    </source>
</evidence>
<dbReference type="Proteomes" id="UP001305779">
    <property type="component" value="Unassembled WGS sequence"/>
</dbReference>
<comment type="catalytic activity">
    <reaction evidence="1">
        <text>(2S,3R)-3-hydroxybutane-1,2,3-tricarboxylate = pyruvate + succinate</text>
        <dbReference type="Rhea" id="RHEA:16809"/>
        <dbReference type="ChEBI" id="CHEBI:15361"/>
        <dbReference type="ChEBI" id="CHEBI:30031"/>
        <dbReference type="ChEBI" id="CHEBI:57429"/>
        <dbReference type="EC" id="4.1.3.30"/>
    </reaction>
</comment>
<keyword evidence="3" id="KW-1185">Reference proteome</keyword>
<dbReference type="SUPFAM" id="SSF51621">
    <property type="entry name" value="Phosphoenolpyruvate/pyruvate domain"/>
    <property type="match status" value="1"/>
</dbReference>
<accession>A0ABR0EYT7</accession>
<gene>
    <name evidence="2" type="ORF">PRZ48_000103</name>
</gene>
<dbReference type="InterPro" id="IPR018523">
    <property type="entry name" value="Isocitrate_lyase_ph_CS"/>
</dbReference>
<dbReference type="InterPro" id="IPR015813">
    <property type="entry name" value="Pyrv/PenolPyrv_kinase-like_dom"/>
</dbReference>
<dbReference type="PANTHER" id="PTHR42905">
    <property type="entry name" value="PHOSPHOENOLPYRUVATE CARBOXYLASE"/>
    <property type="match status" value="1"/>
</dbReference>
<organism evidence="2 3">
    <name type="scientific">Zasmidium cellare</name>
    <name type="common">Wine cellar mold</name>
    <name type="synonym">Racodium cellare</name>
    <dbReference type="NCBI Taxonomy" id="395010"/>
    <lineage>
        <taxon>Eukaryota</taxon>
        <taxon>Fungi</taxon>
        <taxon>Dikarya</taxon>
        <taxon>Ascomycota</taxon>
        <taxon>Pezizomycotina</taxon>
        <taxon>Dothideomycetes</taxon>
        <taxon>Dothideomycetidae</taxon>
        <taxon>Mycosphaerellales</taxon>
        <taxon>Mycosphaerellaceae</taxon>
        <taxon>Zasmidium</taxon>
    </lineage>
</organism>
<reference evidence="2 3" key="1">
    <citation type="journal article" date="2023" name="G3 (Bethesda)">
        <title>A chromosome-level genome assembly of Zasmidium syzygii isolated from banana leaves.</title>
        <authorList>
            <person name="van Westerhoven A.C."/>
            <person name="Mehrabi R."/>
            <person name="Talebi R."/>
            <person name="Steentjes M.B.F."/>
            <person name="Corcolon B."/>
            <person name="Chong P.A."/>
            <person name="Kema G.H.J."/>
            <person name="Seidl M.F."/>
        </authorList>
    </citation>
    <scope>NUCLEOTIDE SEQUENCE [LARGE SCALE GENOMIC DNA]</scope>
    <source>
        <strain evidence="2 3">P124</strain>
    </source>
</reference>
<dbReference type="CDD" id="cd00377">
    <property type="entry name" value="ICL_PEPM"/>
    <property type="match status" value="1"/>
</dbReference>
<dbReference type="EMBL" id="JAXOVC010000001">
    <property type="protein sequence ID" value="KAK4506373.1"/>
    <property type="molecule type" value="Genomic_DNA"/>
</dbReference>
<dbReference type="PROSITE" id="PS00161">
    <property type="entry name" value="ISOCITRATE_LYASE"/>
    <property type="match status" value="1"/>
</dbReference>
<comment type="caution">
    <text evidence="2">The sequence shown here is derived from an EMBL/GenBank/DDBJ whole genome shotgun (WGS) entry which is preliminary data.</text>
</comment>
<dbReference type="InterPro" id="IPR040442">
    <property type="entry name" value="Pyrv_kinase-like_dom_sf"/>
</dbReference>
<evidence type="ECO:0000313" key="3">
    <source>
        <dbReference type="Proteomes" id="UP001305779"/>
    </source>
</evidence>
<dbReference type="Gene3D" id="3.20.20.60">
    <property type="entry name" value="Phosphoenolpyruvate-binding domains"/>
    <property type="match status" value="1"/>
</dbReference>
<dbReference type="InterPro" id="IPR039556">
    <property type="entry name" value="ICL/PEPM"/>
</dbReference>
<evidence type="ECO:0000256" key="1">
    <source>
        <dbReference type="ARBA" id="ARBA00001050"/>
    </source>
</evidence>
<dbReference type="PANTHER" id="PTHR42905:SF2">
    <property type="entry name" value="PHOSPHOENOLPYRUVATE CARBOXYLASE FAMILY PROTEIN"/>
    <property type="match status" value="1"/>
</dbReference>
<name>A0ABR0EYT7_ZASCE</name>
<proteinExistence type="predicted"/>
<dbReference type="Pfam" id="PF13714">
    <property type="entry name" value="PEP_mutase"/>
    <property type="match status" value="1"/>
</dbReference>